<protein>
    <submittedName>
        <fullName evidence="1">Uncharacterized protein</fullName>
    </submittedName>
</protein>
<gene>
    <name evidence="1" type="ORF">HF519_20180</name>
</gene>
<dbReference type="Proteomes" id="UP000586918">
    <property type="component" value="Unassembled WGS sequence"/>
</dbReference>
<comment type="caution">
    <text evidence="1">The sequence shown here is derived from an EMBL/GenBank/DDBJ whole genome shotgun (WGS) entry which is preliminary data.</text>
</comment>
<accession>A0A848DM98</accession>
<name>A0A848DM98_9PSEU</name>
<keyword evidence="2" id="KW-1185">Reference proteome</keyword>
<evidence type="ECO:0000313" key="2">
    <source>
        <dbReference type="Proteomes" id="UP000586918"/>
    </source>
</evidence>
<organism evidence="1 2">
    <name type="scientific">Pseudonocardia bannensis</name>
    <dbReference type="NCBI Taxonomy" id="630973"/>
    <lineage>
        <taxon>Bacteria</taxon>
        <taxon>Bacillati</taxon>
        <taxon>Actinomycetota</taxon>
        <taxon>Actinomycetes</taxon>
        <taxon>Pseudonocardiales</taxon>
        <taxon>Pseudonocardiaceae</taxon>
        <taxon>Pseudonocardia</taxon>
    </lineage>
</organism>
<sequence length="98" mass="9733">MLAVLALALGGATACGGQGTDTNCSIDGCTVTFQRTGNSEISVLGIKARLIGVDGGVARLEVAGQTVTVPVGGEAAADGFTVRVEEVTDAAVVVRISR</sequence>
<evidence type="ECO:0000313" key="1">
    <source>
        <dbReference type="EMBL" id="NMH93848.1"/>
    </source>
</evidence>
<dbReference type="EMBL" id="JAAXKZ010000084">
    <property type="protein sequence ID" value="NMH93848.1"/>
    <property type="molecule type" value="Genomic_DNA"/>
</dbReference>
<proteinExistence type="predicted"/>
<dbReference type="AlphaFoldDB" id="A0A848DM98"/>
<reference evidence="1 2" key="1">
    <citation type="submission" date="2020-04" db="EMBL/GenBank/DDBJ databases">
        <authorList>
            <person name="Klaysubun C."/>
            <person name="Duangmal K."/>
            <person name="Lipun K."/>
        </authorList>
    </citation>
    <scope>NUCLEOTIDE SEQUENCE [LARGE SCALE GENOMIC DNA]</scope>
    <source>
        <strain evidence="1 2">DSM 45300</strain>
    </source>
</reference>